<sequence>MATSLEKALQIITLVAQRPMSASEISRELDTHRSTISRLVRTLEEHRFVRRDRDGTVRLGSFLTTLPSHDLRRQELIDAARPHLEALGERFGHTVHLAGLEGNDIVYWDKVESRQVLRMYSTIGARAPAHATGVGKAILALLPPARRARVLETGELTRHTEHTIVDREQLEEHLAEIAHRGWAVDALEHEPFIHCVAAPICGANGVVGAVSVTAPQVLVPREELLAMVPDLVGIAAQITTDIGGNAP</sequence>
<dbReference type="GO" id="GO:0003700">
    <property type="term" value="F:DNA-binding transcription factor activity"/>
    <property type="evidence" value="ECO:0007669"/>
    <property type="project" value="TreeGrafter"/>
</dbReference>
<dbReference type="SMART" id="SM00346">
    <property type="entry name" value="HTH_ICLR"/>
    <property type="match status" value="1"/>
</dbReference>
<name>K6WAA9_9MICO</name>
<dbReference type="InterPro" id="IPR036390">
    <property type="entry name" value="WH_DNA-bd_sf"/>
</dbReference>
<keyword evidence="1" id="KW-0805">Transcription regulation</keyword>
<dbReference type="AlphaFoldDB" id="K6WAA9"/>
<comment type="caution">
    <text evidence="6">The sequence shown here is derived from an EMBL/GenBank/DDBJ whole genome shotgun (WGS) entry which is preliminary data.</text>
</comment>
<dbReference type="STRING" id="1184609.KILIM_032_00250"/>
<evidence type="ECO:0000313" key="6">
    <source>
        <dbReference type="EMBL" id="GAB96140.1"/>
    </source>
</evidence>
<dbReference type="OrthoDB" id="4068713at2"/>
<dbReference type="Pfam" id="PF09339">
    <property type="entry name" value="HTH_IclR"/>
    <property type="match status" value="1"/>
</dbReference>
<protein>
    <submittedName>
        <fullName evidence="6">Putative IclR family transcriptional regulator</fullName>
    </submittedName>
</protein>
<dbReference type="InterPro" id="IPR014757">
    <property type="entry name" value="Tscrpt_reg_IclR_C"/>
</dbReference>
<feature type="domain" description="IclR-ED" evidence="5">
    <location>
        <begin position="62"/>
        <end position="244"/>
    </location>
</feature>
<dbReference type="Proteomes" id="UP000008366">
    <property type="component" value="Unassembled WGS sequence"/>
</dbReference>
<dbReference type="InterPro" id="IPR050707">
    <property type="entry name" value="HTH_MetabolicPath_Reg"/>
</dbReference>
<dbReference type="PROSITE" id="PS51077">
    <property type="entry name" value="HTH_ICLR"/>
    <property type="match status" value="1"/>
</dbReference>
<dbReference type="CDD" id="cd00090">
    <property type="entry name" value="HTH_ARSR"/>
    <property type="match status" value="1"/>
</dbReference>
<evidence type="ECO:0000313" key="7">
    <source>
        <dbReference type="Proteomes" id="UP000008366"/>
    </source>
</evidence>
<organism evidence="6 7">
    <name type="scientific">Kineosphaera limosa NBRC 100340</name>
    <dbReference type="NCBI Taxonomy" id="1184609"/>
    <lineage>
        <taxon>Bacteria</taxon>
        <taxon>Bacillati</taxon>
        <taxon>Actinomycetota</taxon>
        <taxon>Actinomycetes</taxon>
        <taxon>Micrococcales</taxon>
        <taxon>Dermatophilaceae</taxon>
        <taxon>Kineosphaera</taxon>
    </lineage>
</organism>
<dbReference type="GO" id="GO:0003677">
    <property type="term" value="F:DNA binding"/>
    <property type="evidence" value="ECO:0007669"/>
    <property type="project" value="UniProtKB-KW"/>
</dbReference>
<evidence type="ECO:0000259" key="4">
    <source>
        <dbReference type="PROSITE" id="PS51077"/>
    </source>
</evidence>
<evidence type="ECO:0000256" key="2">
    <source>
        <dbReference type="ARBA" id="ARBA00023125"/>
    </source>
</evidence>
<evidence type="ECO:0000256" key="3">
    <source>
        <dbReference type="ARBA" id="ARBA00023163"/>
    </source>
</evidence>
<dbReference type="EMBL" id="BAHD01000032">
    <property type="protein sequence ID" value="GAB96140.1"/>
    <property type="molecule type" value="Genomic_DNA"/>
</dbReference>
<dbReference type="SUPFAM" id="SSF55781">
    <property type="entry name" value="GAF domain-like"/>
    <property type="match status" value="1"/>
</dbReference>
<dbReference type="eggNOG" id="COG1414">
    <property type="taxonomic scope" value="Bacteria"/>
</dbReference>
<dbReference type="GO" id="GO:0045892">
    <property type="term" value="P:negative regulation of DNA-templated transcription"/>
    <property type="evidence" value="ECO:0007669"/>
    <property type="project" value="TreeGrafter"/>
</dbReference>
<dbReference type="PANTHER" id="PTHR30136:SF24">
    <property type="entry name" value="HTH-TYPE TRANSCRIPTIONAL REPRESSOR ALLR"/>
    <property type="match status" value="1"/>
</dbReference>
<dbReference type="InterPro" id="IPR011991">
    <property type="entry name" value="ArsR-like_HTH"/>
</dbReference>
<dbReference type="SUPFAM" id="SSF46785">
    <property type="entry name" value="Winged helix' DNA-binding domain"/>
    <property type="match status" value="1"/>
</dbReference>
<accession>K6WAA9</accession>
<keyword evidence="3" id="KW-0804">Transcription</keyword>
<dbReference type="PANTHER" id="PTHR30136">
    <property type="entry name" value="HELIX-TURN-HELIX TRANSCRIPTIONAL REGULATOR, ICLR FAMILY"/>
    <property type="match status" value="1"/>
</dbReference>
<keyword evidence="7" id="KW-1185">Reference proteome</keyword>
<gene>
    <name evidence="6" type="ORF">KILIM_032_00250</name>
</gene>
<evidence type="ECO:0000256" key="1">
    <source>
        <dbReference type="ARBA" id="ARBA00023015"/>
    </source>
</evidence>
<dbReference type="InterPro" id="IPR005471">
    <property type="entry name" value="Tscrpt_reg_IclR_N"/>
</dbReference>
<proteinExistence type="predicted"/>
<dbReference type="Pfam" id="PF01614">
    <property type="entry name" value="IclR_C"/>
    <property type="match status" value="1"/>
</dbReference>
<dbReference type="InterPro" id="IPR029016">
    <property type="entry name" value="GAF-like_dom_sf"/>
</dbReference>
<dbReference type="Gene3D" id="3.30.450.40">
    <property type="match status" value="1"/>
</dbReference>
<feature type="domain" description="HTH iclR-type" evidence="4">
    <location>
        <begin position="2"/>
        <end position="61"/>
    </location>
</feature>
<dbReference type="PROSITE" id="PS51078">
    <property type="entry name" value="ICLR_ED"/>
    <property type="match status" value="1"/>
</dbReference>
<evidence type="ECO:0000259" key="5">
    <source>
        <dbReference type="PROSITE" id="PS51078"/>
    </source>
</evidence>
<dbReference type="InterPro" id="IPR036388">
    <property type="entry name" value="WH-like_DNA-bd_sf"/>
</dbReference>
<reference evidence="6 7" key="1">
    <citation type="submission" date="2012-08" db="EMBL/GenBank/DDBJ databases">
        <title>Whole genome shotgun sequence of Kineosphaera limosa NBRC 100340.</title>
        <authorList>
            <person name="Yoshida I."/>
            <person name="Isaki S."/>
            <person name="Hosoyama A."/>
            <person name="Tsuchikane K."/>
            <person name="Katsumata H."/>
            <person name="Ando Y."/>
            <person name="Ohji S."/>
            <person name="Hamada M."/>
            <person name="Tamura T."/>
            <person name="Yamazoe A."/>
            <person name="Yamazaki S."/>
            <person name="Fujita N."/>
        </authorList>
    </citation>
    <scope>NUCLEOTIDE SEQUENCE [LARGE SCALE GENOMIC DNA]</scope>
    <source>
        <strain evidence="6 7">NBRC 100340</strain>
    </source>
</reference>
<dbReference type="Gene3D" id="1.10.10.10">
    <property type="entry name" value="Winged helix-like DNA-binding domain superfamily/Winged helix DNA-binding domain"/>
    <property type="match status" value="1"/>
</dbReference>
<keyword evidence="2" id="KW-0238">DNA-binding</keyword>